<dbReference type="InterPro" id="IPR011990">
    <property type="entry name" value="TPR-like_helical_dom_sf"/>
</dbReference>
<keyword evidence="3" id="KW-0812">Transmembrane</keyword>
<keyword evidence="3" id="KW-1133">Transmembrane helix</keyword>
<evidence type="ECO:0000256" key="1">
    <source>
        <dbReference type="ARBA" id="ARBA00022737"/>
    </source>
</evidence>
<keyword evidence="3" id="KW-0472">Membrane</keyword>
<dbReference type="RefSeq" id="WP_119970005.1">
    <property type="nucleotide sequence ID" value="NZ_CP032416.1"/>
</dbReference>
<dbReference type="Proteomes" id="UP000266301">
    <property type="component" value="Chromosome"/>
</dbReference>
<name>A0A386H0Y0_9CLOT</name>
<dbReference type="PANTHER" id="PTHR44858">
    <property type="entry name" value="TETRATRICOPEPTIDE REPEAT PROTEIN 6"/>
    <property type="match status" value="1"/>
</dbReference>
<reference evidence="4 5" key="1">
    <citation type="journal article" date="2019" name="Int. J. Syst. Evol. Microbiol.">
        <title>Clostridium fermenticellae sp. nov., isolated from the mud in a fermentation cellar for the production of the Chinese liquor, baijiu.</title>
        <authorList>
            <person name="Xu P.X."/>
            <person name="Chai L.J."/>
            <person name="Qiu T."/>
            <person name="Zhang X.J."/>
            <person name="Lu Z.M."/>
            <person name="Xiao C."/>
            <person name="Wang S.T."/>
            <person name="Shen C.H."/>
            <person name="Shi J.S."/>
            <person name="Xu Z.H."/>
        </authorList>
    </citation>
    <scope>NUCLEOTIDE SEQUENCE [LARGE SCALE GENOMIC DNA]</scope>
    <source>
        <strain evidence="4 5">JN500901</strain>
    </source>
</reference>
<dbReference type="SMART" id="SM00028">
    <property type="entry name" value="TPR"/>
    <property type="match status" value="4"/>
</dbReference>
<keyword evidence="1" id="KW-0677">Repeat</keyword>
<dbReference type="AlphaFoldDB" id="A0A386H0Y0"/>
<dbReference type="EMBL" id="CP032416">
    <property type="protein sequence ID" value="AYD39296.1"/>
    <property type="molecule type" value="Genomic_DNA"/>
</dbReference>
<accession>A0A386H0Y0</accession>
<dbReference type="NCBIfam" id="NF047558">
    <property type="entry name" value="TPR_END_plus"/>
    <property type="match status" value="1"/>
</dbReference>
<organism evidence="4 5">
    <name type="scientific">Clostridium fermenticellae</name>
    <dbReference type="NCBI Taxonomy" id="2068654"/>
    <lineage>
        <taxon>Bacteria</taxon>
        <taxon>Bacillati</taxon>
        <taxon>Bacillota</taxon>
        <taxon>Clostridia</taxon>
        <taxon>Eubacteriales</taxon>
        <taxon>Clostridiaceae</taxon>
        <taxon>Clostridium</taxon>
    </lineage>
</organism>
<dbReference type="InterPro" id="IPR019734">
    <property type="entry name" value="TPR_rpt"/>
</dbReference>
<keyword evidence="2" id="KW-0802">TPR repeat</keyword>
<evidence type="ECO:0008006" key="6">
    <source>
        <dbReference type="Google" id="ProtNLM"/>
    </source>
</evidence>
<dbReference type="PANTHER" id="PTHR44858:SF1">
    <property type="entry name" value="UDP-N-ACETYLGLUCOSAMINE--PEPTIDE N-ACETYLGLUCOSAMINYLTRANSFERASE SPINDLY-RELATED"/>
    <property type="match status" value="1"/>
</dbReference>
<sequence>MKIDSGHGLFGRLSLKKKVILFCVLSLIVIGIVVKQAVYNHNLNGQSKMLNKLDDKTSSEKGRITSKNAAKTDNKDKIYEEKYNQSYKYFSDKNYTGCIKTADEIIKERPGFYKAYNIKGIAQCYSNNYTEGMNNIDESLKIKPDFGYARFNKALAYELYGYYEDALLWYDKALEVEKYVWSYYGKASIYGRRGDVKNAVKYLKIAISMSSDIKSIAAQEKDFAPIENSKEFQDLIK</sequence>
<dbReference type="InterPro" id="IPR050498">
    <property type="entry name" value="Ycf3"/>
</dbReference>
<evidence type="ECO:0000256" key="2">
    <source>
        <dbReference type="ARBA" id="ARBA00022803"/>
    </source>
</evidence>
<gene>
    <name evidence="4" type="ORF">D4Z93_01545</name>
</gene>
<dbReference type="OrthoDB" id="1633926at2"/>
<dbReference type="KEGG" id="cfer:D4Z93_01545"/>
<protein>
    <recommendedName>
        <fullName evidence="6">Tetratricopeptide repeat protein</fullName>
    </recommendedName>
</protein>
<dbReference type="Gene3D" id="1.25.40.10">
    <property type="entry name" value="Tetratricopeptide repeat domain"/>
    <property type="match status" value="1"/>
</dbReference>
<keyword evidence="5" id="KW-1185">Reference proteome</keyword>
<proteinExistence type="predicted"/>
<feature type="transmembrane region" description="Helical" evidence="3">
    <location>
        <begin position="20"/>
        <end position="39"/>
    </location>
</feature>
<dbReference type="SUPFAM" id="SSF48452">
    <property type="entry name" value="TPR-like"/>
    <property type="match status" value="1"/>
</dbReference>
<evidence type="ECO:0000313" key="4">
    <source>
        <dbReference type="EMBL" id="AYD39296.1"/>
    </source>
</evidence>
<evidence type="ECO:0000313" key="5">
    <source>
        <dbReference type="Proteomes" id="UP000266301"/>
    </source>
</evidence>
<evidence type="ECO:0000256" key="3">
    <source>
        <dbReference type="SAM" id="Phobius"/>
    </source>
</evidence>